<organism evidence="2 3">
    <name type="scientific">Pseudochrobactrum kiredjianiae</name>
    <dbReference type="NCBI Taxonomy" id="386305"/>
    <lineage>
        <taxon>Bacteria</taxon>
        <taxon>Pseudomonadati</taxon>
        <taxon>Pseudomonadota</taxon>
        <taxon>Alphaproteobacteria</taxon>
        <taxon>Hyphomicrobiales</taxon>
        <taxon>Brucellaceae</taxon>
        <taxon>Pseudochrobactrum</taxon>
    </lineage>
</organism>
<feature type="coiled-coil region" evidence="1">
    <location>
        <begin position="69"/>
        <end position="123"/>
    </location>
</feature>
<comment type="caution">
    <text evidence="2">The sequence shown here is derived from an EMBL/GenBank/DDBJ whole genome shotgun (WGS) entry which is preliminary data.</text>
</comment>
<accession>A0ABW3V3I0</accession>
<proteinExistence type="predicted"/>
<evidence type="ECO:0000313" key="2">
    <source>
        <dbReference type="EMBL" id="MFD1226781.1"/>
    </source>
</evidence>
<gene>
    <name evidence="2" type="ORF">ACFQ35_06405</name>
</gene>
<keyword evidence="1" id="KW-0175">Coiled coil</keyword>
<dbReference type="Proteomes" id="UP001597263">
    <property type="component" value="Unassembled WGS sequence"/>
</dbReference>
<sequence>MAKIKTVRQAYAVTLTIAGKDVPPGTAVTLPQDEADKIAVLFGVAPAVRAAREPMDVPTPKTPAKPVDLDALMKAVEEAQAAYDTAKAALDEPDAGAEELTAFEEAEARLNAAEQAVEDAGGQ</sequence>
<name>A0ABW3V3I0_9HYPH</name>
<dbReference type="EMBL" id="JBHTMA010000033">
    <property type="protein sequence ID" value="MFD1226781.1"/>
    <property type="molecule type" value="Genomic_DNA"/>
</dbReference>
<reference evidence="3" key="1">
    <citation type="journal article" date="2019" name="Int. J. Syst. Evol. Microbiol.">
        <title>The Global Catalogue of Microorganisms (GCM) 10K type strain sequencing project: providing services to taxonomists for standard genome sequencing and annotation.</title>
        <authorList>
            <consortium name="The Broad Institute Genomics Platform"/>
            <consortium name="The Broad Institute Genome Sequencing Center for Infectious Disease"/>
            <person name="Wu L."/>
            <person name="Ma J."/>
        </authorList>
    </citation>
    <scope>NUCLEOTIDE SEQUENCE [LARGE SCALE GENOMIC DNA]</scope>
    <source>
        <strain evidence="3">CCUG 49584</strain>
    </source>
</reference>
<keyword evidence="3" id="KW-1185">Reference proteome</keyword>
<evidence type="ECO:0008006" key="4">
    <source>
        <dbReference type="Google" id="ProtNLM"/>
    </source>
</evidence>
<evidence type="ECO:0000256" key="1">
    <source>
        <dbReference type="SAM" id="Coils"/>
    </source>
</evidence>
<protein>
    <recommendedName>
        <fullName evidence="4">PRTRC system protein E</fullName>
    </recommendedName>
</protein>
<evidence type="ECO:0000313" key="3">
    <source>
        <dbReference type="Proteomes" id="UP001597263"/>
    </source>
</evidence>
<dbReference type="RefSeq" id="WP_289387488.1">
    <property type="nucleotide sequence ID" value="NZ_JAUCBM010000005.1"/>
</dbReference>